<dbReference type="InterPro" id="IPR000073">
    <property type="entry name" value="AB_hydrolase_1"/>
</dbReference>
<organism evidence="2 3">
    <name type="scientific">Billgrantia desiderata</name>
    <dbReference type="NCBI Taxonomy" id="52021"/>
    <lineage>
        <taxon>Bacteria</taxon>
        <taxon>Pseudomonadati</taxon>
        <taxon>Pseudomonadota</taxon>
        <taxon>Gammaproteobacteria</taxon>
        <taxon>Oceanospirillales</taxon>
        <taxon>Halomonadaceae</taxon>
        <taxon>Billgrantia</taxon>
    </lineage>
</organism>
<dbReference type="InterPro" id="IPR029058">
    <property type="entry name" value="AB_hydrolase_fold"/>
</dbReference>
<evidence type="ECO:0000313" key="2">
    <source>
        <dbReference type="EMBL" id="MCE8046891.1"/>
    </source>
</evidence>
<comment type="caution">
    <text evidence="2">The sequence shown here is derived from an EMBL/GenBank/DDBJ whole genome shotgun (WGS) entry which is preliminary data.</text>
</comment>
<sequence>MRNLSAVTTRSTHLIDGLFINEVVPALLSPPLPTIVFLHGAYQGWWVYENWQEYFAQSGWRTVSLSLRNHPGSYAVEEHEFLKLQPDDYVSDVLRVTEWLEAPCVLVAHSMGGVIGQKAAERLPDLAALILLGSGPPKGLGASRPKDLPYDSPSLPDYQQVKRHMFGNIDDADYAEFHSRLVPETPNVMNQTGRGRVSVDPTLIRAPVLAVDAEHDRNQFGPVYADFYSGDYIRVPGASHALMLGPWGMQVANAIHCWLNRRVSGFQYNHRPEWYAPRAGKGR</sequence>
<feature type="domain" description="AB hydrolase-1" evidence="1">
    <location>
        <begin position="35"/>
        <end position="244"/>
    </location>
</feature>
<dbReference type="InterPro" id="IPR050228">
    <property type="entry name" value="Carboxylesterase_BioH"/>
</dbReference>
<dbReference type="Pfam" id="PF12697">
    <property type="entry name" value="Abhydrolase_6"/>
    <property type="match status" value="1"/>
</dbReference>
<dbReference type="PANTHER" id="PTHR43194:SF2">
    <property type="entry name" value="PEROXISOMAL MEMBRANE PROTEIN LPX1"/>
    <property type="match status" value="1"/>
</dbReference>
<accession>A0ABS9B5H2</accession>
<evidence type="ECO:0000259" key="1">
    <source>
        <dbReference type="Pfam" id="PF12697"/>
    </source>
</evidence>
<dbReference type="SUPFAM" id="SSF53474">
    <property type="entry name" value="alpha/beta-Hydrolases"/>
    <property type="match status" value="1"/>
</dbReference>
<name>A0ABS9B5H2_9GAMM</name>
<proteinExistence type="predicted"/>
<keyword evidence="2" id="KW-0378">Hydrolase</keyword>
<dbReference type="RefSeq" id="WP_234250327.1">
    <property type="nucleotide sequence ID" value="NZ_JABFTQ010000005.1"/>
</dbReference>
<dbReference type="Proteomes" id="UP001320154">
    <property type="component" value="Unassembled WGS sequence"/>
</dbReference>
<gene>
    <name evidence="2" type="ORF">HOP60_09100</name>
</gene>
<evidence type="ECO:0000313" key="3">
    <source>
        <dbReference type="Proteomes" id="UP001320154"/>
    </source>
</evidence>
<dbReference type="PANTHER" id="PTHR43194">
    <property type="entry name" value="HYDROLASE ALPHA/BETA FOLD FAMILY"/>
    <property type="match status" value="1"/>
</dbReference>
<keyword evidence="3" id="KW-1185">Reference proteome</keyword>
<dbReference type="EMBL" id="JABFTQ010000005">
    <property type="protein sequence ID" value="MCE8046891.1"/>
    <property type="molecule type" value="Genomic_DNA"/>
</dbReference>
<protein>
    <submittedName>
        <fullName evidence="2">Alpha/beta fold hydrolase</fullName>
    </submittedName>
</protein>
<reference evidence="2 3" key="1">
    <citation type="journal article" date="2021" name="Front. Microbiol.">
        <title>Aerobic Denitrification and Heterotrophic Sulfur Oxidation in the Genus Halomonas Revealed by Six Novel Species Characterizations and Genome-Based Analysis.</title>
        <authorList>
            <person name="Wang L."/>
            <person name="Shao Z."/>
        </authorList>
    </citation>
    <scope>NUCLEOTIDE SEQUENCE [LARGE SCALE GENOMIC DNA]</scope>
    <source>
        <strain evidence="2 3">MCCC 1A05748</strain>
    </source>
</reference>
<dbReference type="Gene3D" id="3.40.50.1820">
    <property type="entry name" value="alpha/beta hydrolase"/>
    <property type="match status" value="1"/>
</dbReference>
<dbReference type="GO" id="GO:0016787">
    <property type="term" value="F:hydrolase activity"/>
    <property type="evidence" value="ECO:0007669"/>
    <property type="project" value="UniProtKB-KW"/>
</dbReference>